<dbReference type="RefSeq" id="WP_163478155.1">
    <property type="nucleotide sequence ID" value="NZ_JAAGWE010000035.1"/>
</dbReference>
<proteinExistence type="predicted"/>
<protein>
    <recommendedName>
        <fullName evidence="3">DUF1579 domain-containing protein</fullName>
    </recommendedName>
</protein>
<dbReference type="EMBL" id="JAAGWE010000035">
    <property type="protein sequence ID" value="NEM08090.1"/>
    <property type="molecule type" value="Genomic_DNA"/>
</dbReference>
<dbReference type="Proteomes" id="UP000471126">
    <property type="component" value="Unassembled WGS sequence"/>
</dbReference>
<gene>
    <name evidence="1" type="ORF">GCU54_19125</name>
</gene>
<name>A0A6P0GLC9_9ACTN</name>
<comment type="caution">
    <text evidence="1">The sequence shown here is derived from an EMBL/GenBank/DDBJ whole genome shotgun (WGS) entry which is preliminary data.</text>
</comment>
<evidence type="ECO:0000313" key="2">
    <source>
        <dbReference type="Proteomes" id="UP000471126"/>
    </source>
</evidence>
<evidence type="ECO:0008006" key="3">
    <source>
        <dbReference type="Google" id="ProtNLM"/>
    </source>
</evidence>
<sequence length="147" mass="16472">MSTEHMAPLRPVIGQWRTSGVVLDEHGAETATISGTDTYRWLPGGHWIVHEVDVLMGDERTQAPELIGGRDEATGGWQMHAFDVGDDPGRMSLSVHDDSLLLLQGEGVRSWLRPTAGPDLMTTRWEREVGGTWLPWMDMRFDRRPAP</sequence>
<reference evidence="1 2" key="1">
    <citation type="submission" date="2019-12" db="EMBL/GenBank/DDBJ databases">
        <title>WGS of CPCC 203550 I12A-02606.</title>
        <authorList>
            <person name="Jiang Z."/>
        </authorList>
    </citation>
    <scope>NUCLEOTIDE SEQUENCE [LARGE SCALE GENOMIC DNA]</scope>
    <source>
        <strain evidence="1 2">I12A-02606</strain>
    </source>
</reference>
<evidence type="ECO:0000313" key="1">
    <source>
        <dbReference type="EMBL" id="NEM08090.1"/>
    </source>
</evidence>
<organism evidence="1 2">
    <name type="scientific">Geodermatophilus normandii</name>
    <dbReference type="NCBI Taxonomy" id="1137989"/>
    <lineage>
        <taxon>Bacteria</taxon>
        <taxon>Bacillati</taxon>
        <taxon>Actinomycetota</taxon>
        <taxon>Actinomycetes</taxon>
        <taxon>Geodermatophilales</taxon>
        <taxon>Geodermatophilaceae</taxon>
        <taxon>Geodermatophilus</taxon>
    </lineage>
</organism>
<dbReference type="AlphaFoldDB" id="A0A6P0GLC9"/>
<accession>A0A6P0GLC9</accession>